<keyword evidence="2" id="KW-1185">Reference proteome</keyword>
<gene>
    <name evidence="1" type="ORF">ACFFP0_20320</name>
</gene>
<evidence type="ECO:0000313" key="1">
    <source>
        <dbReference type="EMBL" id="MFB9951199.1"/>
    </source>
</evidence>
<dbReference type="Proteomes" id="UP001589692">
    <property type="component" value="Unassembled WGS sequence"/>
</dbReference>
<protein>
    <submittedName>
        <fullName evidence="1">Uncharacterized protein</fullName>
    </submittedName>
</protein>
<proteinExistence type="predicted"/>
<comment type="caution">
    <text evidence="1">The sequence shown here is derived from an EMBL/GenBank/DDBJ whole genome shotgun (WGS) entry which is preliminary data.</text>
</comment>
<dbReference type="EMBL" id="JBHMAA010000024">
    <property type="protein sequence ID" value="MFB9951199.1"/>
    <property type="molecule type" value="Genomic_DNA"/>
</dbReference>
<name>A0ABV6AKP4_9HYPH</name>
<sequence>MAYLYKITRDGRDFFASADDQPRFFVGRRVPYKDNIGLYNIFSGSRLAKLNFEAANFTGRFGFWAEFIEPTARCEGRNFLTLNSYDRAAFTFGFGQFAAHVAGGDFVHYLRAMLALPDARDYFPHLVLHDGHIHSIDGLGQRVELEDTSSTRGLMKYLNPTLDEVEDAEVIAAARLIHWTTQSQAARDAQVDQMVGTFKSFVADADKRLSIHNRTADQCCIIADILHHGRGGRMTWPLIAEALTRTRPFDALLAIGSGEWEERRRVLRAAIGANANFKTKRWDSARNDFV</sequence>
<accession>A0ABV6AKP4</accession>
<evidence type="ECO:0000313" key="2">
    <source>
        <dbReference type="Proteomes" id="UP001589692"/>
    </source>
</evidence>
<dbReference type="RefSeq" id="WP_377264018.1">
    <property type="nucleotide sequence ID" value="NZ_JBHMAA010000024.1"/>
</dbReference>
<reference evidence="1 2" key="1">
    <citation type="submission" date="2024-09" db="EMBL/GenBank/DDBJ databases">
        <authorList>
            <person name="Sun Q."/>
            <person name="Mori K."/>
        </authorList>
    </citation>
    <scope>NUCLEOTIDE SEQUENCE [LARGE SCALE GENOMIC DNA]</scope>
    <source>
        <strain evidence="1 2">TBRC 4938</strain>
    </source>
</reference>
<organism evidence="1 2">
    <name type="scientific">Rhizobium puerariae</name>
    <dbReference type="NCBI Taxonomy" id="1585791"/>
    <lineage>
        <taxon>Bacteria</taxon>
        <taxon>Pseudomonadati</taxon>
        <taxon>Pseudomonadota</taxon>
        <taxon>Alphaproteobacteria</taxon>
        <taxon>Hyphomicrobiales</taxon>
        <taxon>Rhizobiaceae</taxon>
        <taxon>Rhizobium/Agrobacterium group</taxon>
        <taxon>Rhizobium</taxon>
    </lineage>
</organism>